<dbReference type="SUPFAM" id="SSF56300">
    <property type="entry name" value="Metallo-dependent phosphatases"/>
    <property type="match status" value="1"/>
</dbReference>
<proteinExistence type="predicted"/>
<name>A0ABY6NC82_RALSL</name>
<sequence>MFSIMGRGNDYTWWRKAGEAAEALFYANGWAARAAYALGLQGRLRVDRRDVYLPLKPLAEPLRVAFASDFHAGPLTDPRLLDAVVRTIDAFAPHILLLGGDFVSLHHRHVSSLAVRLGELRVPAGMFGVYGKRGKPEWAVWRGRAFKAREHCRYADRHAARLPDYAAPPAPRRCIRQRTAR</sequence>
<reference evidence="1" key="1">
    <citation type="submission" date="2021-10" db="EMBL/GenBank/DDBJ databases">
        <title>Complete genome sequences of five Ralstonia solancearum strains isolated from sunflower.</title>
        <authorList>
            <person name="She X."/>
            <person name="He Z."/>
        </authorList>
    </citation>
    <scope>NUCLEOTIDE SEQUENCE</scope>
    <source>
        <strain evidence="1">RS638</strain>
    </source>
</reference>
<evidence type="ECO:0008006" key="2">
    <source>
        <dbReference type="Google" id="ProtNLM"/>
    </source>
</evidence>
<protein>
    <recommendedName>
        <fullName evidence="2">Calcineurin-like phosphoesterase domain-containing protein</fullName>
    </recommendedName>
</protein>
<evidence type="ECO:0000313" key="1">
    <source>
        <dbReference type="EMBL" id="UZF14890.1"/>
    </source>
</evidence>
<dbReference type="EMBL" id="CP085043">
    <property type="protein sequence ID" value="UZF14890.1"/>
    <property type="molecule type" value="Genomic_DNA"/>
</dbReference>
<organism evidence="1">
    <name type="scientific">Ralstonia solanacearum</name>
    <name type="common">Pseudomonas solanacearum</name>
    <dbReference type="NCBI Taxonomy" id="305"/>
    <lineage>
        <taxon>Bacteria</taxon>
        <taxon>Pseudomonadati</taxon>
        <taxon>Pseudomonadota</taxon>
        <taxon>Betaproteobacteria</taxon>
        <taxon>Burkholderiales</taxon>
        <taxon>Burkholderiaceae</taxon>
        <taxon>Ralstonia</taxon>
        <taxon>Ralstonia solanacearum species complex</taxon>
    </lineage>
</organism>
<accession>A0ABY6NC82</accession>
<gene>
    <name evidence="1" type="ORF">LH706_18140</name>
</gene>
<dbReference type="InterPro" id="IPR029052">
    <property type="entry name" value="Metallo-depent_PP-like"/>
</dbReference>